<proteinExistence type="predicted"/>
<accession>A0ACC6QLP6</accession>
<reference evidence="1" key="1">
    <citation type="submission" date="2024-03" db="EMBL/GenBank/DDBJ databases">
        <title>Novel Streptomyces species of biotechnological and ecological value are a feature of Machair soil.</title>
        <authorList>
            <person name="Prole J.R."/>
            <person name="Goodfellow M."/>
            <person name="Allenby N."/>
            <person name="Ward A.C."/>
        </authorList>
    </citation>
    <scope>NUCLEOTIDE SEQUENCE</scope>
    <source>
        <strain evidence="1">MS1.AVA.4</strain>
    </source>
</reference>
<evidence type="ECO:0000313" key="2">
    <source>
        <dbReference type="Proteomes" id="UP001375539"/>
    </source>
</evidence>
<protein>
    <submittedName>
        <fullName evidence="1">Uncharacterized protein</fullName>
    </submittedName>
</protein>
<dbReference type="EMBL" id="JBBKAI010000002">
    <property type="protein sequence ID" value="MEJ8659348.1"/>
    <property type="molecule type" value="Genomic_DNA"/>
</dbReference>
<organism evidence="1 2">
    <name type="scientific">Streptomyces pratisoli</name>
    <dbReference type="NCBI Taxonomy" id="3139917"/>
    <lineage>
        <taxon>Bacteria</taxon>
        <taxon>Bacillati</taxon>
        <taxon>Actinomycetota</taxon>
        <taxon>Actinomycetes</taxon>
        <taxon>Kitasatosporales</taxon>
        <taxon>Streptomycetaceae</taxon>
        <taxon>Streptomyces</taxon>
    </lineage>
</organism>
<evidence type="ECO:0000313" key="1">
    <source>
        <dbReference type="EMBL" id="MEJ8659348.1"/>
    </source>
</evidence>
<keyword evidence="2" id="KW-1185">Reference proteome</keyword>
<dbReference type="Proteomes" id="UP001375539">
    <property type="component" value="Unassembled WGS sequence"/>
</dbReference>
<name>A0ACC6QLP6_9ACTN</name>
<comment type="caution">
    <text evidence="1">The sequence shown here is derived from an EMBL/GenBank/DDBJ whole genome shotgun (WGS) entry which is preliminary data.</text>
</comment>
<sequence length="459" mass="44993">MALLLTSGVVVIAAADTTNAAETGTVTATPATGSITTKPMLQSVTVSEACPEGFQAKAAVGVVKRGATAASWMAMNITQNAPYDQAGFTVPVPTTGTAKSLAEVLQEATPSGDYEMRVLCQPATGAPDLTKYFSLYIEVTGDTWRVKEPVAPAVETTTTLAVSPAQQVRIGGKYTLTATVTPSDAAGIVSFKVGGVSQGAPVPVVGGAATLELTAAAPVKLSELNAVFAATDATKFHGSQSENVGYAFVDAPSVRARDESGDTVEPNATLEAGQKIKLVIKGYQPGETVGAALSGSQAPLADGTADAAGVLNDYEFTVPAGAADGPATLSFTGAKGGTKVDFAFTVGDAPSDDPSDDPSDEPSGDPSDDPSATSGADSGGTDAGGADSGGTDSGGTADGGGSGGGSGGGEENTGPLASTGGMALGLGIGAALLIAAGAVVVVQARRSGRLLTFGPPAGD</sequence>
<gene>
    <name evidence="1" type="ORF">WKI58_22985</name>
</gene>